<sequence>MSHPDYMCGSVVVVGTADFDAVADRLYSVDPAEFVVERTAAARAAGDADLARRIRGLRKPTAAAAFVNRLARADSAPLRELADLGRQLREAHEQLAGTRLRELAHRRAKLIRELAGETSGLSDAVARAVEETLEAVVADPDVARLVLAGRLTSTAHADVDNWLSLPVKDIPLLGPSKKEQQAARQAHAAAERELARAEQAAEESDALVTVLQHRLADAETRVARVAEELAAARAAFERAEQTVADLG</sequence>
<reference evidence="2 3" key="1">
    <citation type="submission" date="2017-10" db="EMBL/GenBank/DDBJ databases">
        <title>Sequencing the genomes of 1000 actinobacteria strains.</title>
        <authorList>
            <person name="Klenk H.-P."/>
        </authorList>
    </citation>
    <scope>NUCLEOTIDE SEQUENCE [LARGE SCALE GENOMIC DNA]</scope>
    <source>
        <strain evidence="2 3">DSM 46092</strain>
    </source>
</reference>
<evidence type="ECO:0000313" key="2">
    <source>
        <dbReference type="EMBL" id="PFG49796.1"/>
    </source>
</evidence>
<evidence type="ECO:0000313" key="3">
    <source>
        <dbReference type="Proteomes" id="UP000243542"/>
    </source>
</evidence>
<evidence type="ECO:0000256" key="1">
    <source>
        <dbReference type="SAM" id="MobiDB-lite"/>
    </source>
</evidence>
<organism evidence="2 3">
    <name type="scientific">Amycolatopsis sulphurea</name>
    <dbReference type="NCBI Taxonomy" id="76022"/>
    <lineage>
        <taxon>Bacteria</taxon>
        <taxon>Bacillati</taxon>
        <taxon>Actinomycetota</taxon>
        <taxon>Actinomycetes</taxon>
        <taxon>Pseudonocardiales</taxon>
        <taxon>Pseudonocardiaceae</taxon>
        <taxon>Amycolatopsis</taxon>
    </lineage>
</organism>
<proteinExistence type="predicted"/>
<feature type="region of interest" description="Disordered" evidence="1">
    <location>
        <begin position="176"/>
        <end position="197"/>
    </location>
</feature>
<comment type="caution">
    <text evidence="2">The sequence shown here is derived from an EMBL/GenBank/DDBJ whole genome shotgun (WGS) entry which is preliminary data.</text>
</comment>
<accession>A0A2A9FG98</accession>
<protein>
    <submittedName>
        <fullName evidence="2">Uncharacterized protein</fullName>
    </submittedName>
</protein>
<name>A0A2A9FG98_9PSEU</name>
<dbReference type="RefSeq" id="WP_245915071.1">
    <property type="nucleotide sequence ID" value="NZ_JBIAKZ010000041.1"/>
</dbReference>
<dbReference type="Proteomes" id="UP000243542">
    <property type="component" value="Unassembled WGS sequence"/>
</dbReference>
<keyword evidence="3" id="KW-1185">Reference proteome</keyword>
<gene>
    <name evidence="2" type="ORF">ATK36_4975</name>
</gene>
<dbReference type="AlphaFoldDB" id="A0A2A9FG98"/>
<dbReference type="EMBL" id="PDJK01000002">
    <property type="protein sequence ID" value="PFG49796.1"/>
    <property type="molecule type" value="Genomic_DNA"/>
</dbReference>